<evidence type="ECO:0000256" key="3">
    <source>
        <dbReference type="ARBA" id="ARBA00012438"/>
    </source>
</evidence>
<evidence type="ECO:0000256" key="6">
    <source>
        <dbReference type="ARBA" id="ARBA00022553"/>
    </source>
</evidence>
<evidence type="ECO:0000256" key="17">
    <source>
        <dbReference type="SAM" id="Coils"/>
    </source>
</evidence>
<dbReference type="RefSeq" id="WP_353472574.1">
    <property type="nucleotide sequence ID" value="NZ_CP123384.1"/>
</dbReference>
<keyword evidence="4" id="KW-1003">Cell membrane</keyword>
<dbReference type="PRINTS" id="PR00344">
    <property type="entry name" value="BCTRLSENSOR"/>
</dbReference>
<evidence type="ECO:0000256" key="11">
    <source>
        <dbReference type="ARBA" id="ARBA00022840"/>
    </source>
</evidence>
<dbReference type="GO" id="GO:0000155">
    <property type="term" value="F:phosphorelay sensor kinase activity"/>
    <property type="evidence" value="ECO:0007669"/>
    <property type="project" value="InterPro"/>
</dbReference>
<accession>A0AAU8AGX5</accession>
<dbReference type="Pfam" id="PF02518">
    <property type="entry name" value="HATPase_c"/>
    <property type="match status" value="1"/>
</dbReference>
<dbReference type="InterPro" id="IPR005467">
    <property type="entry name" value="His_kinase_dom"/>
</dbReference>
<organism evidence="20">
    <name type="scientific">Alloyangia sp. H15</name>
    <dbReference type="NCBI Taxonomy" id="3029062"/>
    <lineage>
        <taxon>Bacteria</taxon>
        <taxon>Pseudomonadati</taxon>
        <taxon>Pseudomonadota</taxon>
        <taxon>Alphaproteobacteria</taxon>
        <taxon>Rhodobacterales</taxon>
        <taxon>Roseobacteraceae</taxon>
        <taxon>Alloyangia</taxon>
    </lineage>
</organism>
<evidence type="ECO:0000256" key="8">
    <source>
        <dbReference type="ARBA" id="ARBA00022692"/>
    </source>
</evidence>
<dbReference type="InterPro" id="IPR003594">
    <property type="entry name" value="HATPase_dom"/>
</dbReference>
<dbReference type="PANTHER" id="PTHR43065:SF46">
    <property type="entry name" value="C4-DICARBOXYLATE TRANSPORT SENSOR PROTEIN DCTB"/>
    <property type="match status" value="1"/>
</dbReference>
<reference evidence="20" key="1">
    <citation type="submission" date="2023-02" db="EMBL/GenBank/DDBJ databases">
        <title>Description and genomic characterization of Salipiger bruguierae sp. nov., isolated from the sediment of mangrove plant Bruguiera sexangula.</title>
        <authorList>
            <person name="Long M."/>
        </authorList>
    </citation>
    <scope>NUCLEOTIDE SEQUENCE</scope>
    <source>
        <strain evidence="20">H15</strain>
    </source>
</reference>
<dbReference type="Gene3D" id="3.30.450.20">
    <property type="entry name" value="PAS domain"/>
    <property type="match status" value="1"/>
</dbReference>
<protein>
    <recommendedName>
        <fullName evidence="16">C4-dicarboxylate transport sensor protein DctB</fullName>
        <ecNumber evidence="3">2.7.13.3</ecNumber>
    </recommendedName>
</protein>
<dbReference type="Pfam" id="PF00512">
    <property type="entry name" value="HisKA"/>
    <property type="match status" value="1"/>
</dbReference>
<comment type="catalytic activity">
    <reaction evidence="1">
        <text>ATP + protein L-histidine = ADP + protein N-phospho-L-histidine.</text>
        <dbReference type="EC" id="2.7.13.3"/>
    </reaction>
</comment>
<name>A0AAU8AGX5_9RHOB</name>
<gene>
    <name evidence="20" type="ORF">PVT71_00690</name>
</gene>
<evidence type="ECO:0000256" key="5">
    <source>
        <dbReference type="ARBA" id="ARBA00022519"/>
    </source>
</evidence>
<feature type="domain" description="Histidine kinase" evidence="19">
    <location>
        <begin position="367"/>
        <end position="582"/>
    </location>
</feature>
<dbReference type="Gene3D" id="1.10.287.130">
    <property type="match status" value="1"/>
</dbReference>
<evidence type="ECO:0000259" key="19">
    <source>
        <dbReference type="PROSITE" id="PS50109"/>
    </source>
</evidence>
<keyword evidence="7" id="KW-0808">Transferase</keyword>
<dbReference type="GO" id="GO:0005886">
    <property type="term" value="C:plasma membrane"/>
    <property type="evidence" value="ECO:0007669"/>
    <property type="project" value="UniProtKB-SubCell"/>
</dbReference>
<evidence type="ECO:0000256" key="10">
    <source>
        <dbReference type="ARBA" id="ARBA00022777"/>
    </source>
</evidence>
<keyword evidence="8 18" id="KW-0812">Transmembrane</keyword>
<dbReference type="GO" id="GO:0005524">
    <property type="term" value="F:ATP binding"/>
    <property type="evidence" value="ECO:0007669"/>
    <property type="project" value="UniProtKB-KW"/>
</dbReference>
<dbReference type="SMART" id="SM00387">
    <property type="entry name" value="HATPase_c"/>
    <property type="match status" value="1"/>
</dbReference>
<dbReference type="CDD" id="cd00082">
    <property type="entry name" value="HisKA"/>
    <property type="match status" value="1"/>
</dbReference>
<dbReference type="SMART" id="SM00388">
    <property type="entry name" value="HisKA"/>
    <property type="match status" value="1"/>
</dbReference>
<evidence type="ECO:0000256" key="15">
    <source>
        <dbReference type="ARBA" id="ARBA00059004"/>
    </source>
</evidence>
<feature type="transmembrane region" description="Helical" evidence="18">
    <location>
        <begin position="277"/>
        <end position="300"/>
    </location>
</feature>
<keyword evidence="5" id="KW-0997">Cell inner membrane</keyword>
<evidence type="ECO:0000256" key="12">
    <source>
        <dbReference type="ARBA" id="ARBA00022989"/>
    </source>
</evidence>
<dbReference type="InterPro" id="IPR003661">
    <property type="entry name" value="HisK_dim/P_dom"/>
</dbReference>
<dbReference type="AlphaFoldDB" id="A0AAU8AGX5"/>
<keyword evidence="17" id="KW-0175">Coiled coil</keyword>
<keyword evidence="12 18" id="KW-1133">Transmembrane helix</keyword>
<sequence>MSWDLLTRSRATWLVLTLAFVAALSGSVWHYGYLQALGPLAARGQSDLDLASDRLVSQLQRFREFAVLTARHPALEALLDGGPKGPADEMLLGAADRTGAVSAFYIAGSGEVLASSGDMVPADAARSPYFRRALTGALGIAHGAGPGDVDRAFFFAAPSFAPSGEVRGALVVIVDAAELERDWRGSLPAVFFLDESGTVFVTNRTELLGWRREDDGTMVSPGGQRRGSETIQLDEFTILAQSWSPYIPARALRQTVEIPVINMSGVLLIDVRPARRYALVQAAAVAAGLLFFLALLWFLLERRRALAAINHELEERVFARTRDLEEANLALRREVVERQEAEAALKRAQAELVQASKLSALGKMSAGISHELNQPLMAIRSFAENGAAFLERGKPERAAENLVRISDMAGRMGRIIKNLRAFAKSEPGPAHRVGLAAVVEQALELMQRKIEKSGASVDWRRPDRPAIVMGGEVRLSQVVVNLISNALEAMDGQELRRLTLRMTHDDAAGVVRLTIRDTGPGIREPDRIFDPFYSTKEVGPEEGMGLGLSISYGIVEGFGGKLRGENLPGGGAQFTLDLRQADLDMTQVEKSA</sequence>
<dbReference type="EC" id="2.7.13.3" evidence="3"/>
<dbReference type="PROSITE" id="PS50109">
    <property type="entry name" value="HIS_KIN"/>
    <property type="match status" value="1"/>
</dbReference>
<dbReference type="InterPro" id="IPR036097">
    <property type="entry name" value="HisK_dim/P_sf"/>
</dbReference>
<evidence type="ECO:0000256" key="9">
    <source>
        <dbReference type="ARBA" id="ARBA00022741"/>
    </source>
</evidence>
<dbReference type="SUPFAM" id="SSF55874">
    <property type="entry name" value="ATPase domain of HSP90 chaperone/DNA topoisomerase II/histidine kinase"/>
    <property type="match status" value="1"/>
</dbReference>
<dbReference type="InterPro" id="IPR017055">
    <property type="entry name" value="Sig_transdc_His_kinase_DctB"/>
</dbReference>
<evidence type="ECO:0000256" key="14">
    <source>
        <dbReference type="ARBA" id="ARBA00023136"/>
    </source>
</evidence>
<evidence type="ECO:0000256" key="4">
    <source>
        <dbReference type="ARBA" id="ARBA00022475"/>
    </source>
</evidence>
<keyword evidence="13" id="KW-0902">Two-component regulatory system</keyword>
<dbReference type="InterPro" id="IPR036890">
    <property type="entry name" value="HATPase_C_sf"/>
</dbReference>
<dbReference type="PIRSF" id="PIRSF036431">
    <property type="entry name" value="STHK_DctB"/>
    <property type="match status" value="1"/>
</dbReference>
<dbReference type="SUPFAM" id="SSF47384">
    <property type="entry name" value="Homodimeric domain of signal transducing histidine kinase"/>
    <property type="match status" value="1"/>
</dbReference>
<keyword evidence="10" id="KW-0418">Kinase</keyword>
<dbReference type="InterPro" id="IPR004358">
    <property type="entry name" value="Sig_transdc_His_kin-like_C"/>
</dbReference>
<evidence type="ECO:0000256" key="18">
    <source>
        <dbReference type="SAM" id="Phobius"/>
    </source>
</evidence>
<dbReference type="PANTHER" id="PTHR43065">
    <property type="entry name" value="SENSOR HISTIDINE KINASE"/>
    <property type="match status" value="1"/>
</dbReference>
<keyword evidence="14 18" id="KW-0472">Membrane</keyword>
<comment type="subcellular location">
    <subcellularLocation>
        <location evidence="2">Cell inner membrane</location>
        <topology evidence="2">Multi-pass membrane protein</topology>
    </subcellularLocation>
</comment>
<feature type="coiled-coil region" evidence="17">
    <location>
        <begin position="324"/>
        <end position="358"/>
    </location>
</feature>
<keyword evidence="6" id="KW-0597">Phosphoprotein</keyword>
<comment type="function">
    <text evidence="15">Member of the two-component regulatory system DctB/DctD involved in the transport of C4-dicarboxylates. DctB functions as a membrane-associated protein kinase that phosphorylates DctD in response to environmental signals.</text>
</comment>
<keyword evidence="9" id="KW-0547">Nucleotide-binding</keyword>
<evidence type="ECO:0000256" key="2">
    <source>
        <dbReference type="ARBA" id="ARBA00004429"/>
    </source>
</evidence>
<proteinExistence type="predicted"/>
<evidence type="ECO:0000256" key="1">
    <source>
        <dbReference type="ARBA" id="ARBA00000085"/>
    </source>
</evidence>
<evidence type="ECO:0000256" key="16">
    <source>
        <dbReference type="ARBA" id="ARBA00073143"/>
    </source>
</evidence>
<dbReference type="Gene3D" id="3.30.565.10">
    <property type="entry name" value="Histidine kinase-like ATPase, C-terminal domain"/>
    <property type="match status" value="1"/>
</dbReference>
<evidence type="ECO:0000256" key="7">
    <source>
        <dbReference type="ARBA" id="ARBA00022679"/>
    </source>
</evidence>
<keyword evidence="11 20" id="KW-0067">ATP-binding</keyword>
<evidence type="ECO:0000256" key="13">
    <source>
        <dbReference type="ARBA" id="ARBA00023012"/>
    </source>
</evidence>
<dbReference type="EMBL" id="CP123384">
    <property type="protein sequence ID" value="XCC93753.1"/>
    <property type="molecule type" value="Genomic_DNA"/>
</dbReference>
<dbReference type="FunFam" id="1.10.287.130:FF:000049">
    <property type="entry name" value="C4-dicarboxylate transport sensor protein DctB"/>
    <property type="match status" value="1"/>
</dbReference>
<evidence type="ECO:0000313" key="20">
    <source>
        <dbReference type="EMBL" id="XCC93753.1"/>
    </source>
</evidence>